<dbReference type="EMBL" id="CAJNNW010028370">
    <property type="protein sequence ID" value="CAE8695782.1"/>
    <property type="molecule type" value="Genomic_DNA"/>
</dbReference>
<comment type="caution">
    <text evidence="6">The sequence shown here is derived from an EMBL/GenBank/DDBJ whole genome shotgun (WGS) entry which is preliminary data.</text>
</comment>
<evidence type="ECO:0000256" key="5">
    <source>
        <dbReference type="SAM" id="Phobius"/>
    </source>
</evidence>
<dbReference type="GO" id="GO:0022857">
    <property type="term" value="F:transmembrane transporter activity"/>
    <property type="evidence" value="ECO:0007669"/>
    <property type="project" value="TreeGrafter"/>
</dbReference>
<dbReference type="Proteomes" id="UP000626109">
    <property type="component" value="Unassembled WGS sequence"/>
</dbReference>
<evidence type="ECO:0000256" key="4">
    <source>
        <dbReference type="ARBA" id="ARBA00023136"/>
    </source>
</evidence>
<feature type="non-terminal residue" evidence="6">
    <location>
        <position position="75"/>
    </location>
</feature>
<dbReference type="PANTHER" id="PTHR10283">
    <property type="entry name" value="SOLUTE CARRIER FAMILY 13 MEMBER"/>
    <property type="match status" value="1"/>
</dbReference>
<dbReference type="PANTHER" id="PTHR10283:SF82">
    <property type="entry name" value="SOLUTE CARRIER FAMILY 13 MEMBER 2"/>
    <property type="match status" value="1"/>
</dbReference>
<reference evidence="6" key="1">
    <citation type="submission" date="2021-02" db="EMBL/GenBank/DDBJ databases">
        <authorList>
            <person name="Dougan E. K."/>
            <person name="Rhodes N."/>
            <person name="Thang M."/>
            <person name="Chan C."/>
        </authorList>
    </citation>
    <scope>NUCLEOTIDE SEQUENCE</scope>
</reference>
<accession>A0A813K672</accession>
<evidence type="ECO:0000256" key="2">
    <source>
        <dbReference type="ARBA" id="ARBA00022692"/>
    </source>
</evidence>
<evidence type="ECO:0000256" key="1">
    <source>
        <dbReference type="ARBA" id="ARBA00004141"/>
    </source>
</evidence>
<gene>
    <name evidence="6" type="ORF">PGLA2088_LOCUS29540</name>
</gene>
<feature type="transmembrane region" description="Helical" evidence="5">
    <location>
        <begin position="52"/>
        <end position="74"/>
    </location>
</feature>
<evidence type="ECO:0000313" key="7">
    <source>
        <dbReference type="Proteomes" id="UP000626109"/>
    </source>
</evidence>
<feature type="non-terminal residue" evidence="6">
    <location>
        <position position="1"/>
    </location>
</feature>
<evidence type="ECO:0000313" key="6">
    <source>
        <dbReference type="EMBL" id="CAE8695782.1"/>
    </source>
</evidence>
<protein>
    <submittedName>
        <fullName evidence="6">Uncharacterized protein</fullName>
    </submittedName>
</protein>
<organism evidence="6 7">
    <name type="scientific">Polarella glacialis</name>
    <name type="common">Dinoflagellate</name>
    <dbReference type="NCBI Taxonomy" id="89957"/>
    <lineage>
        <taxon>Eukaryota</taxon>
        <taxon>Sar</taxon>
        <taxon>Alveolata</taxon>
        <taxon>Dinophyceae</taxon>
        <taxon>Suessiales</taxon>
        <taxon>Suessiaceae</taxon>
        <taxon>Polarella</taxon>
    </lineage>
</organism>
<keyword evidence="2 5" id="KW-0812">Transmembrane</keyword>
<proteinExistence type="predicted"/>
<sequence length="75" mass="8066">ELDPKHPKASKGLAVMLITALWWVTEIVPLSITSLLPMALYPLLGVVKASTLAGQFFTSTSFLFVAGFFIGLAVE</sequence>
<dbReference type="GO" id="GO:0005886">
    <property type="term" value="C:plasma membrane"/>
    <property type="evidence" value="ECO:0007669"/>
    <property type="project" value="TreeGrafter"/>
</dbReference>
<feature type="transmembrane region" description="Helical" evidence="5">
    <location>
        <begin position="12"/>
        <end position="32"/>
    </location>
</feature>
<comment type="subcellular location">
    <subcellularLocation>
        <location evidence="1">Membrane</location>
        <topology evidence="1">Multi-pass membrane protein</topology>
    </subcellularLocation>
</comment>
<keyword evidence="4 5" id="KW-0472">Membrane</keyword>
<name>A0A813K672_POLGL</name>
<evidence type="ECO:0000256" key="3">
    <source>
        <dbReference type="ARBA" id="ARBA00022989"/>
    </source>
</evidence>
<keyword evidence="3 5" id="KW-1133">Transmembrane helix</keyword>
<dbReference type="AlphaFoldDB" id="A0A813K672"/>